<evidence type="ECO:0000256" key="1">
    <source>
        <dbReference type="SAM" id="Phobius"/>
    </source>
</evidence>
<keyword evidence="3" id="KW-1185">Reference proteome</keyword>
<dbReference type="GO" id="GO:0004824">
    <property type="term" value="F:lysine-tRNA ligase activity"/>
    <property type="evidence" value="ECO:0007669"/>
    <property type="project" value="UniProtKB-EC"/>
</dbReference>
<feature type="transmembrane region" description="Helical" evidence="1">
    <location>
        <begin position="12"/>
        <end position="33"/>
    </location>
</feature>
<evidence type="ECO:0000313" key="2">
    <source>
        <dbReference type="EMBL" id="CCH68445.1"/>
    </source>
</evidence>
<keyword evidence="1" id="KW-0472">Membrane</keyword>
<dbReference type="eggNOG" id="ENOG502ZG5F">
    <property type="taxonomic scope" value="Bacteria"/>
</dbReference>
<proteinExistence type="predicted"/>
<keyword evidence="1" id="KW-1133">Transmembrane helix</keyword>
<keyword evidence="2" id="KW-0436">Ligase</keyword>
<dbReference type="EMBL" id="CAIZ01000001">
    <property type="protein sequence ID" value="CCH68445.1"/>
    <property type="molecule type" value="Genomic_DNA"/>
</dbReference>
<dbReference type="RefSeq" id="WP_010849071.1">
    <property type="nucleotide sequence ID" value="NZ_HF570956.1"/>
</dbReference>
<evidence type="ECO:0000313" key="3">
    <source>
        <dbReference type="Proteomes" id="UP000013167"/>
    </source>
</evidence>
<comment type="caution">
    <text evidence="2">The sequence shown here is derived from an EMBL/GenBank/DDBJ whole genome shotgun (WGS) entry which is preliminary data.</text>
</comment>
<dbReference type="AlphaFoldDB" id="N0DYN7"/>
<keyword evidence="2" id="KW-0030">Aminoacyl-tRNA synthetase</keyword>
<dbReference type="Proteomes" id="UP000013167">
    <property type="component" value="Unassembled WGS sequence"/>
</dbReference>
<dbReference type="HOGENOM" id="CLU_198248_3_0_11"/>
<dbReference type="EC" id="6.1.1.6" evidence="2"/>
<organism evidence="2 3">
    <name type="scientific">Phycicoccus elongatus Lp2</name>
    <dbReference type="NCBI Taxonomy" id="1193181"/>
    <lineage>
        <taxon>Bacteria</taxon>
        <taxon>Bacillati</taxon>
        <taxon>Actinomycetota</taxon>
        <taxon>Actinomycetes</taxon>
        <taxon>Micrococcales</taxon>
        <taxon>Intrasporangiaceae</taxon>
        <taxon>Phycicoccus</taxon>
    </lineage>
</organism>
<dbReference type="STRING" id="1193181.BN10_10002"/>
<gene>
    <name evidence="2" type="primary">lysS</name>
    <name evidence="2" type="ORF">BN10_10002</name>
</gene>
<keyword evidence="1" id="KW-0812">Transmembrane</keyword>
<sequence>MPNWWSDIWPYLAAILPTICVSILFYFIIKAMIEADRRERIAQAKWEKEHQPKDSSPPK</sequence>
<reference evidence="2 3" key="1">
    <citation type="journal article" date="2013" name="ISME J.">
        <title>A metabolic model for members of the genus Tetrasphaera involved in enhanced biological phosphorus removal.</title>
        <authorList>
            <person name="Kristiansen R."/>
            <person name="Nguyen H.T.T."/>
            <person name="Saunders A.M."/>
            <person name="Nielsen J.L."/>
            <person name="Wimmer R."/>
            <person name="Le V.Q."/>
            <person name="McIlroy S.J."/>
            <person name="Petrovski S."/>
            <person name="Seviour R.J."/>
            <person name="Calteau A."/>
            <person name="Nielsen K.L."/>
            <person name="Nielsen P.H."/>
        </authorList>
    </citation>
    <scope>NUCLEOTIDE SEQUENCE [LARGE SCALE GENOMIC DNA]</scope>
    <source>
        <strain evidence="2 3">Lp2</strain>
    </source>
</reference>
<name>N0DYN7_9MICO</name>
<accession>N0DYN7</accession>
<protein>
    <submittedName>
        <fullName evidence="2">Lysyl-tRNA synthetase</fullName>
        <ecNumber evidence="2">6.1.1.6</ecNumber>
    </submittedName>
</protein>